<dbReference type="Proteomes" id="UP000248090">
    <property type="component" value="Unassembled WGS sequence"/>
</dbReference>
<dbReference type="PROSITE" id="PS51740">
    <property type="entry name" value="SPOVT_ABRB"/>
    <property type="match status" value="1"/>
</dbReference>
<dbReference type="InterPro" id="IPR051734">
    <property type="entry name" value="VapB_TA_antitoxins"/>
</dbReference>
<reference evidence="4 5" key="1">
    <citation type="submission" date="2015-03" db="EMBL/GenBank/DDBJ databases">
        <authorList>
            <person name="Krishnan R."/>
            <person name="Midha S."/>
            <person name="Patil P.B."/>
            <person name="Rameshkumar N."/>
        </authorList>
    </citation>
    <scope>NUCLEOTIDE SEQUENCE [LARGE SCALE GENOMIC DNA]</scope>
    <source>
        <strain evidence="4 5">L1E11</strain>
    </source>
</reference>
<proteinExistence type="inferred from homology"/>
<evidence type="ECO:0000313" key="5">
    <source>
        <dbReference type="Proteomes" id="UP000248090"/>
    </source>
</evidence>
<comment type="caution">
    <text evidence="4">The sequence shown here is derived from an EMBL/GenBank/DDBJ whole genome shotgun (WGS) entry which is preliminary data.</text>
</comment>
<accession>A0ABX5LZJ1</accession>
<dbReference type="InterPro" id="IPR047976">
    <property type="entry name" value="Anti_VapB2-like"/>
</dbReference>
<comment type="similarity">
    <text evidence="1">Belongs to the VapB family.</text>
</comment>
<protein>
    <recommendedName>
        <fullName evidence="3">SpoVT-AbrB domain-containing protein</fullName>
    </recommendedName>
</protein>
<dbReference type="RefSeq" id="WP_110186606.1">
    <property type="nucleotide sequence ID" value="NZ_LAPT01000025.1"/>
</dbReference>
<dbReference type="NCBIfam" id="NF040493">
    <property type="entry name" value="TA_anti_VapB"/>
    <property type="match status" value="1"/>
</dbReference>
<dbReference type="InterPro" id="IPR037914">
    <property type="entry name" value="SpoVT-AbrB_sf"/>
</dbReference>
<evidence type="ECO:0000256" key="2">
    <source>
        <dbReference type="PROSITE-ProRule" id="PRU01076"/>
    </source>
</evidence>
<dbReference type="InterPro" id="IPR007159">
    <property type="entry name" value="SpoVT-AbrB_dom"/>
</dbReference>
<dbReference type="SMART" id="SM00966">
    <property type="entry name" value="SpoVT_AbrB"/>
    <property type="match status" value="1"/>
</dbReference>
<evidence type="ECO:0000259" key="3">
    <source>
        <dbReference type="PROSITE" id="PS51740"/>
    </source>
</evidence>
<dbReference type="Gene3D" id="2.10.260.10">
    <property type="match status" value="1"/>
</dbReference>
<dbReference type="Pfam" id="PF04014">
    <property type="entry name" value="MazE_antitoxin"/>
    <property type="match status" value="1"/>
</dbReference>
<evidence type="ECO:0000313" key="4">
    <source>
        <dbReference type="EMBL" id="PXF32096.1"/>
    </source>
</evidence>
<gene>
    <name evidence="4" type="ORF">WH50_06475</name>
</gene>
<dbReference type="SUPFAM" id="SSF89447">
    <property type="entry name" value="AbrB/MazE/MraZ-like"/>
    <property type="match status" value="1"/>
</dbReference>
<evidence type="ECO:0000256" key="1">
    <source>
        <dbReference type="ARBA" id="ARBA00007924"/>
    </source>
</evidence>
<dbReference type="EMBL" id="LAPT01000025">
    <property type="protein sequence ID" value="PXF32096.1"/>
    <property type="molecule type" value="Genomic_DNA"/>
</dbReference>
<feature type="domain" description="SpoVT-AbrB" evidence="3">
    <location>
        <begin position="4"/>
        <end position="44"/>
    </location>
</feature>
<keyword evidence="5" id="KW-1185">Reference proteome</keyword>
<dbReference type="PANTHER" id="PTHR37550:SF3">
    <property type="entry name" value="ANTITOXIN VAPB1"/>
    <property type="match status" value="1"/>
</dbReference>
<name>A0ABX5LZJ1_9GAMM</name>
<sequence length="72" mass="8293">MRTVSIFKNGSNQAIRLPKDMEFNVSELEIVKEGETITLRPARPTWTSLQDCVKAQNDFLEDRPPVIEEGRF</sequence>
<organism evidence="4 5">
    <name type="scientific">Pokkaliibacter plantistimulans</name>
    <dbReference type="NCBI Taxonomy" id="1635171"/>
    <lineage>
        <taxon>Bacteria</taxon>
        <taxon>Pseudomonadati</taxon>
        <taxon>Pseudomonadota</taxon>
        <taxon>Gammaproteobacteria</taxon>
        <taxon>Oceanospirillales</taxon>
        <taxon>Balneatrichaceae</taxon>
        <taxon>Pokkaliibacter</taxon>
    </lineage>
</organism>
<dbReference type="PANTHER" id="PTHR37550">
    <property type="entry name" value="ANTITOXIN VAPB1"/>
    <property type="match status" value="1"/>
</dbReference>
<keyword evidence="2" id="KW-0238">DNA-binding</keyword>